<evidence type="ECO:0000313" key="1">
    <source>
        <dbReference type="EMBL" id="KAK5637545.1"/>
    </source>
</evidence>
<evidence type="ECO:0000313" key="2">
    <source>
        <dbReference type="Proteomes" id="UP001305414"/>
    </source>
</evidence>
<comment type="caution">
    <text evidence="1">The sequence shown here is derived from an EMBL/GenBank/DDBJ whole genome shotgun (WGS) entry which is preliminary data.</text>
</comment>
<accession>A0AAN7URE4</accession>
<organism evidence="1 2">
    <name type="scientific">Xylaria bambusicola</name>
    <dbReference type="NCBI Taxonomy" id="326684"/>
    <lineage>
        <taxon>Eukaryota</taxon>
        <taxon>Fungi</taxon>
        <taxon>Dikarya</taxon>
        <taxon>Ascomycota</taxon>
        <taxon>Pezizomycotina</taxon>
        <taxon>Sordariomycetes</taxon>
        <taxon>Xylariomycetidae</taxon>
        <taxon>Xylariales</taxon>
        <taxon>Xylariaceae</taxon>
        <taxon>Xylaria</taxon>
    </lineage>
</organism>
<sequence length="262" mass="29345">MALEGRNIQAKNYIEGCSFSYTWPLIVAKDLAIFGSHPASFIPSIEWLGGSLPLHPYFKDASQIQSVVTHIKDQVLTFALEACQLIVEGLAGIEEDNYYLLTKTLAQVPELWRAVILTQHYGVIYFMSRSEARSRYHPLMNQSAIASDAIDRFLRSHDSAGIRAMNYAVHAFVTRGNLRVDYATSCIPPNAIAAVGPCHVVVRSIDFNHRSASSVLAFSSPMWDLYDIAHLSCATISQELYGNKHHLNRWSHDFPFSEVSQL</sequence>
<dbReference type="AlphaFoldDB" id="A0AAN7URE4"/>
<name>A0AAN7URE4_9PEZI</name>
<protein>
    <submittedName>
        <fullName evidence="1">Uncharacterized protein</fullName>
    </submittedName>
</protein>
<keyword evidence="2" id="KW-1185">Reference proteome</keyword>
<gene>
    <name evidence="1" type="ORF">RRF57_013260</name>
</gene>
<proteinExistence type="predicted"/>
<reference evidence="1 2" key="1">
    <citation type="submission" date="2023-10" db="EMBL/GenBank/DDBJ databases">
        <title>Draft genome sequence of Xylaria bambusicola isolate GMP-LS, the root and basal stem rot pathogen of sugarcane in Indonesia.</title>
        <authorList>
            <person name="Selvaraj P."/>
            <person name="Muralishankar V."/>
            <person name="Muruganantham S."/>
            <person name="Sp S."/>
            <person name="Haryani S."/>
            <person name="Lau K.J.X."/>
            <person name="Naqvi N.I."/>
        </authorList>
    </citation>
    <scope>NUCLEOTIDE SEQUENCE [LARGE SCALE GENOMIC DNA]</scope>
    <source>
        <strain evidence="1">GMP-LS</strain>
    </source>
</reference>
<dbReference type="EMBL" id="JAWHQM010000129">
    <property type="protein sequence ID" value="KAK5637545.1"/>
    <property type="molecule type" value="Genomic_DNA"/>
</dbReference>
<dbReference type="Proteomes" id="UP001305414">
    <property type="component" value="Unassembled WGS sequence"/>
</dbReference>